<gene>
    <name evidence="2" type="ORF">MAGMO_0469</name>
</gene>
<evidence type="ECO:0000313" key="2">
    <source>
        <dbReference type="EMBL" id="CRH04679.1"/>
    </source>
</evidence>
<name>A0A1S7LF55_MAGMO</name>
<proteinExistence type="predicted"/>
<dbReference type="Pfam" id="PF02810">
    <property type="entry name" value="SEC-C"/>
    <property type="match status" value="1"/>
</dbReference>
<dbReference type="SUPFAM" id="SSF48452">
    <property type="entry name" value="TPR-like"/>
    <property type="match status" value="1"/>
</dbReference>
<sequence length="315" mass="35813">MAASKDLNDPSIYAEGLYLAALASEKTSVVQWLTGLDEPESDPLYTWHSYFADRLMELAPRPELGFRPRSNQPPAAPKIGRNDPCPCGSGKKFKQCHIDDAEAVSWKLGSPTPAIRAVAISRVVHELDREALDEIPRDLLSDLPKSEMAVAYHDMGEMVEGIDLLDEVLDGPREEEFLLYDYWLARFAEWLVEADRPKEAEDFLLDEYDNPRAVEAHQVAQKLAAFYLDQGDPDNAETWVNVTLEQDGENPFNYYLQGLMHHSMESWEKAIAGYEKALNYADNYREQEREAMVEMLQEALERAKAQQPVEETEEA</sequence>
<dbReference type="InterPro" id="IPR004027">
    <property type="entry name" value="SEC_C_motif"/>
</dbReference>
<organism evidence="2">
    <name type="scientific">Magnetococcus massalia (strain MO-1)</name>
    <dbReference type="NCBI Taxonomy" id="451514"/>
    <lineage>
        <taxon>Bacteria</taxon>
        <taxon>Pseudomonadati</taxon>
        <taxon>Pseudomonadota</taxon>
        <taxon>Magnetococcia</taxon>
        <taxon>Magnetococcales</taxon>
        <taxon>Magnetococcaceae</taxon>
        <taxon>Magnetococcus</taxon>
    </lineage>
</organism>
<evidence type="ECO:0000256" key="1">
    <source>
        <dbReference type="SAM" id="MobiDB-lite"/>
    </source>
</evidence>
<dbReference type="EMBL" id="LO017727">
    <property type="protein sequence ID" value="CRH04679.1"/>
    <property type="molecule type" value="Genomic_DNA"/>
</dbReference>
<dbReference type="AlphaFoldDB" id="A0A1S7LF55"/>
<dbReference type="InterPro" id="IPR011990">
    <property type="entry name" value="TPR-like_helical_dom_sf"/>
</dbReference>
<accession>A0A1S7LF55</accession>
<protein>
    <submittedName>
        <fullName evidence="2">Uncharacterized protein</fullName>
    </submittedName>
</protein>
<dbReference type="SUPFAM" id="SSF103642">
    <property type="entry name" value="Sec-C motif"/>
    <property type="match status" value="1"/>
</dbReference>
<dbReference type="Gene3D" id="3.10.450.50">
    <property type="match status" value="1"/>
</dbReference>
<feature type="region of interest" description="Disordered" evidence="1">
    <location>
        <begin position="63"/>
        <end position="83"/>
    </location>
</feature>
<dbReference type="Gene3D" id="1.25.40.10">
    <property type="entry name" value="Tetratricopeptide repeat domain"/>
    <property type="match status" value="1"/>
</dbReference>
<reference evidence="2" key="1">
    <citation type="submission" date="2015-04" db="EMBL/GenBank/DDBJ databases">
        <authorList>
            <person name="Syromyatnikov M.Y."/>
            <person name="Popov V.N."/>
        </authorList>
    </citation>
    <scope>NUCLEOTIDE SEQUENCE</scope>
    <source>
        <strain evidence="2">MO-1</strain>
    </source>
</reference>